<dbReference type="EMBL" id="JBHSIS010000038">
    <property type="protein sequence ID" value="MFC4859511.1"/>
    <property type="molecule type" value="Genomic_DNA"/>
</dbReference>
<comment type="catalytic activity">
    <reaction evidence="10">
        <text>ATP + H2O = ADP + phosphate + H(+)</text>
        <dbReference type="Rhea" id="RHEA:13065"/>
        <dbReference type="ChEBI" id="CHEBI:15377"/>
        <dbReference type="ChEBI" id="CHEBI:15378"/>
        <dbReference type="ChEBI" id="CHEBI:30616"/>
        <dbReference type="ChEBI" id="CHEBI:43474"/>
        <dbReference type="ChEBI" id="CHEBI:456216"/>
        <dbReference type="EC" id="5.6.2.4"/>
    </reaction>
</comment>
<dbReference type="Gene3D" id="3.40.50.300">
    <property type="entry name" value="P-loop containing nucleotide triphosphate hydrolases"/>
    <property type="match status" value="2"/>
</dbReference>
<evidence type="ECO:0000256" key="5">
    <source>
        <dbReference type="ARBA" id="ARBA00022840"/>
    </source>
</evidence>
<gene>
    <name evidence="15" type="ORF">ACFPCV_38980</name>
</gene>
<keyword evidence="4 11" id="KW-0347">Helicase</keyword>
<proteinExistence type="inferred from homology"/>
<dbReference type="InterPro" id="IPR014016">
    <property type="entry name" value="UvrD-like_ATP-bd"/>
</dbReference>
<keyword evidence="5 11" id="KW-0067">ATP-binding</keyword>
<dbReference type="GO" id="GO:0016787">
    <property type="term" value="F:hydrolase activity"/>
    <property type="evidence" value="ECO:0007669"/>
    <property type="project" value="UniProtKB-KW"/>
</dbReference>
<dbReference type="Gene3D" id="1.10.10.160">
    <property type="match status" value="1"/>
</dbReference>
<accession>A0ABV9SGI8</accession>
<evidence type="ECO:0000256" key="6">
    <source>
        <dbReference type="ARBA" id="ARBA00023125"/>
    </source>
</evidence>
<evidence type="ECO:0000256" key="2">
    <source>
        <dbReference type="ARBA" id="ARBA00022741"/>
    </source>
</evidence>
<dbReference type="EC" id="5.6.2.4" evidence="9"/>
<protein>
    <recommendedName>
        <fullName evidence="9">DNA 3'-5' helicase</fullName>
        <ecNumber evidence="9">5.6.2.4</ecNumber>
    </recommendedName>
</protein>
<evidence type="ECO:0000256" key="3">
    <source>
        <dbReference type="ARBA" id="ARBA00022801"/>
    </source>
</evidence>
<dbReference type="CDD" id="cd17932">
    <property type="entry name" value="DEXQc_UvrD"/>
    <property type="match status" value="1"/>
</dbReference>
<dbReference type="Gene3D" id="1.10.486.10">
    <property type="entry name" value="PCRA, domain 4"/>
    <property type="match status" value="1"/>
</dbReference>
<evidence type="ECO:0000256" key="10">
    <source>
        <dbReference type="ARBA" id="ARBA00048988"/>
    </source>
</evidence>
<evidence type="ECO:0000313" key="16">
    <source>
        <dbReference type="Proteomes" id="UP001595859"/>
    </source>
</evidence>
<evidence type="ECO:0000259" key="13">
    <source>
        <dbReference type="PROSITE" id="PS51198"/>
    </source>
</evidence>
<evidence type="ECO:0000256" key="11">
    <source>
        <dbReference type="PROSITE-ProRule" id="PRU00560"/>
    </source>
</evidence>
<dbReference type="RefSeq" id="WP_378062637.1">
    <property type="nucleotide sequence ID" value="NZ_JBHSIS010000038.1"/>
</dbReference>
<evidence type="ECO:0000259" key="14">
    <source>
        <dbReference type="PROSITE" id="PS51217"/>
    </source>
</evidence>
<dbReference type="Pfam" id="PF13361">
    <property type="entry name" value="UvrD_C"/>
    <property type="match status" value="1"/>
</dbReference>
<dbReference type="Pfam" id="PF00580">
    <property type="entry name" value="UvrD-helicase"/>
    <property type="match status" value="1"/>
</dbReference>
<evidence type="ECO:0000256" key="9">
    <source>
        <dbReference type="ARBA" id="ARBA00034808"/>
    </source>
</evidence>
<keyword evidence="16" id="KW-1185">Reference proteome</keyword>
<dbReference type="PROSITE" id="PS51198">
    <property type="entry name" value="UVRD_HELICASE_ATP_BIND"/>
    <property type="match status" value="1"/>
</dbReference>
<evidence type="ECO:0000313" key="15">
    <source>
        <dbReference type="EMBL" id="MFC4859511.1"/>
    </source>
</evidence>
<dbReference type="Proteomes" id="UP001595859">
    <property type="component" value="Unassembled WGS sequence"/>
</dbReference>
<dbReference type="InterPro" id="IPR013986">
    <property type="entry name" value="DExx_box_DNA_helicase_dom_sf"/>
</dbReference>
<evidence type="ECO:0000256" key="7">
    <source>
        <dbReference type="ARBA" id="ARBA00023235"/>
    </source>
</evidence>
<comment type="caution">
    <text evidence="15">The sequence shown here is derived from an EMBL/GenBank/DDBJ whole genome shotgun (WGS) entry which is preliminary data.</text>
</comment>
<feature type="domain" description="UvrD-like helicase C-terminal" evidence="14">
    <location>
        <begin position="312"/>
        <end position="567"/>
    </location>
</feature>
<keyword evidence="3 11" id="KW-0378">Hydrolase</keyword>
<sequence>MSQEALDKAEVCCAATDIGFAVPENVMLSAAMADELAALDPRQRGAAVHNGNLAILAGPGAGKTRTLVARVGYLLATTSEHRGVAAITYTDAAAQEVSTRLRRLGMSPGRRLASRTVHAFCLRHILLPYGQIAGHPLPPDFEVLDTEGSNRLWTHAAAAARIPLGRRGVADELPTFTTLRRRIAVGEDVSDFSAPHRAAVREYERLLHESHLLDFDEMPRIALQILRDSEPARELLVARFPHLVVDEYQDLGPVLHGVVTVLLDAGMTVSAVGDPDQTMFEFLGADPRYLRELADRDDFCAISLTFNYRSGSALVAAGRAALGADRGYQHDPRRIDPGVIEISPVEGDLDSHAERTVHVVTSLINGGTSAEDIAVLYPAQTDLRDRIIDALTAAEIPFDGERRRRTPDGPLGDLVSACAARRLSGPLPGTDSTMESSSSGTRGKSHLTSSARTPLPVRELAAIWHRLRNDGGVLAPEDTLRSLARQLLSVLDASDREATTDDADDFVHELSEVLELRRLAANTSDQRDRLVPDALVSALEQGLSMAELAGGRAPGRLVLTTYHSAKGREFIAVVLPGLVEGLVPFYFADRGITAAKLASERRQFYVAVTRASDAVVLIPGSQFTAWGRTRRSGWSQFVLDIQRAMATASHGTR</sequence>
<dbReference type="PROSITE" id="PS51217">
    <property type="entry name" value="UVRD_HELICASE_CTER"/>
    <property type="match status" value="1"/>
</dbReference>
<keyword evidence="7" id="KW-0413">Isomerase</keyword>
<dbReference type="GO" id="GO:0004386">
    <property type="term" value="F:helicase activity"/>
    <property type="evidence" value="ECO:0007669"/>
    <property type="project" value="UniProtKB-KW"/>
</dbReference>
<comment type="catalytic activity">
    <reaction evidence="8">
        <text>Couples ATP hydrolysis with the unwinding of duplex DNA by translocating in the 3'-5' direction.</text>
        <dbReference type="EC" id="5.6.2.4"/>
    </reaction>
</comment>
<evidence type="ECO:0000256" key="12">
    <source>
        <dbReference type="SAM" id="MobiDB-lite"/>
    </source>
</evidence>
<keyword evidence="6" id="KW-0238">DNA-binding</keyword>
<reference evidence="16" key="1">
    <citation type="journal article" date="2019" name="Int. J. Syst. Evol. Microbiol.">
        <title>The Global Catalogue of Microorganisms (GCM) 10K type strain sequencing project: providing services to taxonomists for standard genome sequencing and annotation.</title>
        <authorList>
            <consortium name="The Broad Institute Genomics Platform"/>
            <consortium name="The Broad Institute Genome Sequencing Center for Infectious Disease"/>
            <person name="Wu L."/>
            <person name="Ma J."/>
        </authorList>
    </citation>
    <scope>NUCLEOTIDE SEQUENCE [LARGE SCALE GENOMIC DNA]</scope>
    <source>
        <strain evidence="16">ZS-22-S1</strain>
    </source>
</reference>
<dbReference type="InterPro" id="IPR014017">
    <property type="entry name" value="DNA_helicase_UvrD-like_C"/>
</dbReference>
<feature type="domain" description="UvrD-like helicase ATP-binding" evidence="13">
    <location>
        <begin position="36"/>
        <end position="311"/>
    </location>
</feature>
<dbReference type="PANTHER" id="PTHR11070">
    <property type="entry name" value="UVRD / RECB / PCRA DNA HELICASE FAMILY MEMBER"/>
    <property type="match status" value="1"/>
</dbReference>
<evidence type="ECO:0000256" key="8">
    <source>
        <dbReference type="ARBA" id="ARBA00034617"/>
    </source>
</evidence>
<name>A0ABV9SGI8_9PSEU</name>
<comment type="similarity">
    <text evidence="1">Belongs to the helicase family. UvrD subfamily.</text>
</comment>
<feature type="binding site" evidence="11">
    <location>
        <begin position="57"/>
        <end position="64"/>
    </location>
    <ligand>
        <name>ATP</name>
        <dbReference type="ChEBI" id="CHEBI:30616"/>
    </ligand>
</feature>
<evidence type="ECO:0000256" key="1">
    <source>
        <dbReference type="ARBA" id="ARBA00009922"/>
    </source>
</evidence>
<feature type="compositionally biased region" description="Polar residues" evidence="12">
    <location>
        <begin position="430"/>
        <end position="451"/>
    </location>
</feature>
<feature type="region of interest" description="Disordered" evidence="12">
    <location>
        <begin position="423"/>
        <end position="451"/>
    </location>
</feature>
<evidence type="ECO:0000256" key="4">
    <source>
        <dbReference type="ARBA" id="ARBA00022806"/>
    </source>
</evidence>
<dbReference type="PANTHER" id="PTHR11070:SF2">
    <property type="entry name" value="ATP-DEPENDENT DNA HELICASE SRS2"/>
    <property type="match status" value="1"/>
</dbReference>
<dbReference type="InterPro" id="IPR000212">
    <property type="entry name" value="DNA_helicase_UvrD/REP"/>
</dbReference>
<keyword evidence="2 11" id="KW-0547">Nucleotide-binding</keyword>
<organism evidence="15 16">
    <name type="scientific">Actinophytocola glycyrrhizae</name>
    <dbReference type="NCBI Taxonomy" id="2044873"/>
    <lineage>
        <taxon>Bacteria</taxon>
        <taxon>Bacillati</taxon>
        <taxon>Actinomycetota</taxon>
        <taxon>Actinomycetes</taxon>
        <taxon>Pseudonocardiales</taxon>
        <taxon>Pseudonocardiaceae</taxon>
    </lineage>
</organism>
<dbReference type="InterPro" id="IPR027417">
    <property type="entry name" value="P-loop_NTPase"/>
</dbReference>
<dbReference type="SUPFAM" id="SSF52540">
    <property type="entry name" value="P-loop containing nucleoside triphosphate hydrolases"/>
    <property type="match status" value="1"/>
</dbReference>